<organism evidence="1 2">
    <name type="scientific">Saccharothrix variisporea</name>
    <dbReference type="NCBI Taxonomy" id="543527"/>
    <lineage>
        <taxon>Bacteria</taxon>
        <taxon>Bacillati</taxon>
        <taxon>Actinomycetota</taxon>
        <taxon>Actinomycetes</taxon>
        <taxon>Pseudonocardiales</taxon>
        <taxon>Pseudonocardiaceae</taxon>
        <taxon>Saccharothrix</taxon>
    </lineage>
</organism>
<dbReference type="PANTHER" id="PTHR11941">
    <property type="entry name" value="ENOYL-COA HYDRATASE-RELATED"/>
    <property type="match status" value="1"/>
</dbReference>
<keyword evidence="2" id="KW-1185">Reference proteome</keyword>
<name>A0A495XKL9_9PSEU</name>
<dbReference type="GO" id="GO:0016853">
    <property type="term" value="F:isomerase activity"/>
    <property type="evidence" value="ECO:0007669"/>
    <property type="project" value="UniProtKB-KW"/>
</dbReference>
<gene>
    <name evidence="1" type="ORF">DFJ66_7788</name>
</gene>
<dbReference type="InterPro" id="IPR001753">
    <property type="entry name" value="Enoyl-CoA_hydra/iso"/>
</dbReference>
<dbReference type="PANTHER" id="PTHR11941:SF54">
    <property type="entry name" value="ENOYL-COA HYDRATASE, MITOCHONDRIAL"/>
    <property type="match status" value="1"/>
</dbReference>
<dbReference type="GO" id="GO:0006635">
    <property type="term" value="P:fatty acid beta-oxidation"/>
    <property type="evidence" value="ECO:0007669"/>
    <property type="project" value="TreeGrafter"/>
</dbReference>
<dbReference type="CDD" id="cd06558">
    <property type="entry name" value="crotonase-like"/>
    <property type="match status" value="1"/>
</dbReference>
<evidence type="ECO:0000313" key="2">
    <source>
        <dbReference type="Proteomes" id="UP000272729"/>
    </source>
</evidence>
<protein>
    <submittedName>
        <fullName evidence="1">Enoyl-CoA hydratase/isomerase-like protein</fullName>
    </submittedName>
</protein>
<sequence length="216" mass="22833">MVNPTAPHRLSLSLGAPAASDVTAVEELVRRDTAGAALVVDVSGDPEAPRTPPDIAVWTKWEKALVGLERLPVPTLGSVDGPVRGTVLQFLLALDFRVATPATVLSCTEVAEGHLPGMALYRLTRLTGLATARRVVLSGAGLTATTAADLGLFDTVGADRGALVERLLAGLRYRRGSSWKLARRLLHESSGSSFENLLGGVLAAQDRLIREAEEPR</sequence>
<proteinExistence type="predicted"/>
<dbReference type="EMBL" id="RBXR01000001">
    <property type="protein sequence ID" value="RKT74432.1"/>
    <property type="molecule type" value="Genomic_DNA"/>
</dbReference>
<dbReference type="AlphaFoldDB" id="A0A495XKL9"/>
<dbReference type="RefSeq" id="WP_121229109.1">
    <property type="nucleotide sequence ID" value="NZ_JBIUBA010000003.1"/>
</dbReference>
<dbReference type="OrthoDB" id="6006525at2"/>
<evidence type="ECO:0000313" key="1">
    <source>
        <dbReference type="EMBL" id="RKT74432.1"/>
    </source>
</evidence>
<comment type="caution">
    <text evidence="1">The sequence shown here is derived from an EMBL/GenBank/DDBJ whole genome shotgun (WGS) entry which is preliminary data.</text>
</comment>
<accession>A0A495XKL9</accession>
<reference evidence="1 2" key="1">
    <citation type="submission" date="2018-10" db="EMBL/GenBank/DDBJ databases">
        <title>Sequencing the genomes of 1000 actinobacteria strains.</title>
        <authorList>
            <person name="Klenk H.-P."/>
        </authorList>
    </citation>
    <scope>NUCLEOTIDE SEQUENCE [LARGE SCALE GENOMIC DNA]</scope>
    <source>
        <strain evidence="1 2">DSM 43911</strain>
    </source>
</reference>
<dbReference type="Pfam" id="PF00378">
    <property type="entry name" value="ECH_1"/>
    <property type="match status" value="1"/>
</dbReference>
<dbReference type="InterPro" id="IPR029045">
    <property type="entry name" value="ClpP/crotonase-like_dom_sf"/>
</dbReference>
<dbReference type="SUPFAM" id="SSF52096">
    <property type="entry name" value="ClpP/crotonase"/>
    <property type="match status" value="1"/>
</dbReference>
<keyword evidence="1" id="KW-0413">Isomerase</keyword>
<dbReference type="Proteomes" id="UP000272729">
    <property type="component" value="Unassembled WGS sequence"/>
</dbReference>
<dbReference type="Gene3D" id="3.90.226.10">
    <property type="entry name" value="2-enoyl-CoA Hydratase, Chain A, domain 1"/>
    <property type="match status" value="1"/>
</dbReference>